<evidence type="ECO:0008006" key="3">
    <source>
        <dbReference type="Google" id="ProtNLM"/>
    </source>
</evidence>
<sequence length="71" mass="7702">MDQDQADAECVDYDPMTDLQRLPLLTLAEAYDVLDVLRRTAAGGGPDAAEAQRCAHVLAYRLPAQNEPSAN</sequence>
<name>A0ABT6SK70_9ACTN</name>
<keyword evidence="2" id="KW-1185">Reference proteome</keyword>
<evidence type="ECO:0000313" key="1">
    <source>
        <dbReference type="EMBL" id="MDI3408304.1"/>
    </source>
</evidence>
<dbReference type="Proteomes" id="UP001223978">
    <property type="component" value="Unassembled WGS sequence"/>
</dbReference>
<comment type="caution">
    <text evidence="1">The sequence shown here is derived from an EMBL/GenBank/DDBJ whole genome shotgun (WGS) entry which is preliminary data.</text>
</comment>
<proteinExistence type="predicted"/>
<accession>A0ABT6SK70</accession>
<organism evidence="1 2">
    <name type="scientific">Streptomyces cavernicola</name>
    <dbReference type="NCBI Taxonomy" id="3043613"/>
    <lineage>
        <taxon>Bacteria</taxon>
        <taxon>Bacillati</taxon>
        <taxon>Actinomycetota</taxon>
        <taxon>Actinomycetes</taxon>
        <taxon>Kitasatosporales</taxon>
        <taxon>Streptomycetaceae</taxon>
        <taxon>Streptomyces</taxon>
    </lineage>
</organism>
<dbReference type="EMBL" id="JASCIQ010000044">
    <property type="protein sequence ID" value="MDI3408304.1"/>
    <property type="molecule type" value="Genomic_DNA"/>
</dbReference>
<protein>
    <recommendedName>
        <fullName evidence="3">FXSXX-COOH protein</fullName>
    </recommendedName>
</protein>
<reference evidence="1 2" key="1">
    <citation type="submission" date="2023-05" db="EMBL/GenBank/DDBJ databases">
        <title>Draft genome sequence of Streptomyces sp. B-S-A6 isolated from a cave soil in Thailand.</title>
        <authorList>
            <person name="Chamroensaksri N."/>
            <person name="Muangham S."/>
        </authorList>
    </citation>
    <scope>NUCLEOTIDE SEQUENCE [LARGE SCALE GENOMIC DNA]</scope>
    <source>
        <strain evidence="1 2">B-S-A6</strain>
    </source>
</reference>
<gene>
    <name evidence="1" type="ORF">QIS96_31360</name>
</gene>
<dbReference type="RefSeq" id="WP_282546214.1">
    <property type="nucleotide sequence ID" value="NZ_JASCIQ010000044.1"/>
</dbReference>
<evidence type="ECO:0000313" key="2">
    <source>
        <dbReference type="Proteomes" id="UP001223978"/>
    </source>
</evidence>